<keyword evidence="2" id="KW-1185">Reference proteome</keyword>
<evidence type="ECO:0000313" key="1">
    <source>
        <dbReference type="EMBL" id="CAH1791015.1"/>
    </source>
</evidence>
<reference evidence="1" key="1">
    <citation type="submission" date="2022-03" db="EMBL/GenBank/DDBJ databases">
        <authorList>
            <person name="Martin C."/>
        </authorList>
    </citation>
    <scope>NUCLEOTIDE SEQUENCE</scope>
</reference>
<organism evidence="1 2">
    <name type="scientific">Owenia fusiformis</name>
    <name type="common">Polychaete worm</name>
    <dbReference type="NCBI Taxonomy" id="6347"/>
    <lineage>
        <taxon>Eukaryota</taxon>
        <taxon>Metazoa</taxon>
        <taxon>Spiralia</taxon>
        <taxon>Lophotrochozoa</taxon>
        <taxon>Annelida</taxon>
        <taxon>Polychaeta</taxon>
        <taxon>Sedentaria</taxon>
        <taxon>Canalipalpata</taxon>
        <taxon>Sabellida</taxon>
        <taxon>Oweniida</taxon>
        <taxon>Oweniidae</taxon>
        <taxon>Owenia</taxon>
    </lineage>
</organism>
<dbReference type="EMBL" id="CAIIXF020000008">
    <property type="protein sequence ID" value="CAH1791015.1"/>
    <property type="molecule type" value="Genomic_DNA"/>
</dbReference>
<dbReference type="Gene3D" id="2.10.80.10">
    <property type="entry name" value="Lipase, subunit A"/>
    <property type="match status" value="1"/>
</dbReference>
<dbReference type="AlphaFoldDB" id="A0A8J1U2R7"/>
<dbReference type="SUPFAM" id="SSF57190">
    <property type="entry name" value="Colipase-like"/>
    <property type="match status" value="1"/>
</dbReference>
<accession>A0A8J1U2R7</accession>
<sequence length="118" mass="12798">MTKIGLFVFIFLTIVTTLALGLKQCKNSRQCGKRACCVADNQPIGKRDLTSVLLKPEPYGGHCERLGELGDACLMATFDPSQGMYWKCPCRSGLTCIGSGMIEVPLGEIGKCSYSKEV</sequence>
<name>A0A8J1U2R7_OWEFU</name>
<protein>
    <submittedName>
        <fullName evidence="1">Uncharacterized protein</fullName>
    </submittedName>
</protein>
<dbReference type="Proteomes" id="UP000749559">
    <property type="component" value="Unassembled WGS sequence"/>
</dbReference>
<proteinExistence type="predicted"/>
<comment type="caution">
    <text evidence="1">The sequence shown here is derived from an EMBL/GenBank/DDBJ whole genome shotgun (WGS) entry which is preliminary data.</text>
</comment>
<gene>
    <name evidence="1" type="ORF">OFUS_LOCUS16154</name>
</gene>
<dbReference type="OrthoDB" id="6428169at2759"/>
<evidence type="ECO:0000313" key="2">
    <source>
        <dbReference type="Proteomes" id="UP000749559"/>
    </source>
</evidence>